<proteinExistence type="predicted"/>
<reference evidence="1 2" key="1">
    <citation type="submission" date="2018-10" db="EMBL/GenBank/DDBJ databases">
        <title>Fifty Aureobasidium pullulans genomes reveal a recombining polyextremotolerant generalist.</title>
        <authorList>
            <person name="Gostincar C."/>
            <person name="Turk M."/>
            <person name="Zajc J."/>
            <person name="Gunde-Cimerman N."/>
        </authorList>
    </citation>
    <scope>NUCLEOTIDE SEQUENCE [LARGE SCALE GENOMIC DNA]</scope>
    <source>
        <strain evidence="1 2">EXF-11900</strain>
    </source>
</reference>
<protein>
    <submittedName>
        <fullName evidence="1">Uncharacterized protein</fullName>
    </submittedName>
</protein>
<dbReference type="AlphaFoldDB" id="A0A4S8SGS4"/>
<evidence type="ECO:0000313" key="2">
    <source>
        <dbReference type="Proteomes" id="UP000304951"/>
    </source>
</evidence>
<comment type="caution">
    <text evidence="1">The sequence shown here is derived from an EMBL/GenBank/DDBJ whole genome shotgun (WGS) entry which is preliminary data.</text>
</comment>
<dbReference type="Gene3D" id="3.40.50.12660">
    <property type="match status" value="1"/>
</dbReference>
<organism evidence="1 2">
    <name type="scientific">Aureobasidium pullulans</name>
    <name type="common">Black yeast</name>
    <name type="synonym">Pullularia pullulans</name>
    <dbReference type="NCBI Taxonomy" id="5580"/>
    <lineage>
        <taxon>Eukaryota</taxon>
        <taxon>Fungi</taxon>
        <taxon>Dikarya</taxon>
        <taxon>Ascomycota</taxon>
        <taxon>Pezizomycotina</taxon>
        <taxon>Dothideomycetes</taxon>
        <taxon>Dothideomycetidae</taxon>
        <taxon>Dothideales</taxon>
        <taxon>Saccotheciaceae</taxon>
        <taxon>Aureobasidium</taxon>
    </lineage>
</organism>
<accession>A0A4S8SGS4</accession>
<evidence type="ECO:0000313" key="1">
    <source>
        <dbReference type="EMBL" id="THV69832.1"/>
    </source>
</evidence>
<dbReference type="EMBL" id="QZAF01000230">
    <property type="protein sequence ID" value="THV69832.1"/>
    <property type="molecule type" value="Genomic_DNA"/>
</dbReference>
<sequence>MFSGCRDEQTSADAQICGALHATRALLKASAYTQIPQLCVGVEMDLNRSLIL</sequence>
<gene>
    <name evidence="1" type="ORF">D6D28_05611</name>
</gene>
<name>A0A4S8SGS4_AURPU</name>
<dbReference type="Proteomes" id="UP000304951">
    <property type="component" value="Unassembled WGS sequence"/>
</dbReference>